<proteinExistence type="inferred from homology"/>
<sequence length="80" mass="8960">MSTFTASEARANFYRLIDEANESHEPILITAKRGNAVLLSEDDWKGIQETLYLLSIPNMRESIQAGLATAIADCDEDLDW</sequence>
<dbReference type="EMBL" id="JACJPY010000032">
    <property type="protein sequence ID" value="MBD2150748.1"/>
    <property type="molecule type" value="Genomic_DNA"/>
</dbReference>
<evidence type="ECO:0000256" key="1">
    <source>
        <dbReference type="ARBA" id="ARBA00009981"/>
    </source>
</evidence>
<evidence type="ECO:0000313" key="3">
    <source>
        <dbReference type="EMBL" id="MBD2150748.1"/>
    </source>
</evidence>
<dbReference type="PANTHER" id="PTHR33713:SF6">
    <property type="entry name" value="ANTITOXIN YEFM"/>
    <property type="match status" value="1"/>
</dbReference>
<protein>
    <recommendedName>
        <fullName evidence="2">Antitoxin</fullName>
    </recommendedName>
</protein>
<dbReference type="PANTHER" id="PTHR33713">
    <property type="entry name" value="ANTITOXIN YAFN-RELATED"/>
    <property type="match status" value="1"/>
</dbReference>
<reference evidence="3" key="1">
    <citation type="journal article" date="2015" name="ISME J.">
        <title>Draft Genome Sequence of Streptomyces incarnatus NRRL8089, which Produces the Nucleoside Antibiotic Sinefungin.</title>
        <authorList>
            <person name="Oshima K."/>
            <person name="Hattori M."/>
            <person name="Shimizu H."/>
            <person name="Fukuda K."/>
            <person name="Nemoto M."/>
            <person name="Inagaki K."/>
            <person name="Tamura T."/>
        </authorList>
    </citation>
    <scope>NUCLEOTIDE SEQUENCE</scope>
    <source>
        <strain evidence="3">FACHB-1277</strain>
    </source>
</reference>
<dbReference type="InterPro" id="IPR051405">
    <property type="entry name" value="phD/YefM_antitoxin"/>
</dbReference>
<dbReference type="SUPFAM" id="SSF143120">
    <property type="entry name" value="YefM-like"/>
    <property type="match status" value="1"/>
</dbReference>
<accession>A0A926UU64</accession>
<comment type="function">
    <text evidence="2">Antitoxin component of a type II toxin-antitoxin (TA) system.</text>
</comment>
<dbReference type="InterPro" id="IPR036165">
    <property type="entry name" value="YefM-like_sf"/>
</dbReference>
<reference evidence="3" key="2">
    <citation type="submission" date="2020-08" db="EMBL/GenBank/DDBJ databases">
        <authorList>
            <person name="Chen M."/>
            <person name="Teng W."/>
            <person name="Zhao L."/>
            <person name="Hu C."/>
            <person name="Zhou Y."/>
            <person name="Han B."/>
            <person name="Song L."/>
            <person name="Shu W."/>
        </authorList>
    </citation>
    <scope>NUCLEOTIDE SEQUENCE</scope>
    <source>
        <strain evidence="3">FACHB-1277</strain>
    </source>
</reference>
<dbReference type="Pfam" id="PF02604">
    <property type="entry name" value="PhdYeFM_antitox"/>
    <property type="match status" value="1"/>
</dbReference>
<gene>
    <name evidence="3" type="ORF">H6F44_11545</name>
</gene>
<dbReference type="AlphaFoldDB" id="A0A926UU64"/>
<evidence type="ECO:0000313" key="4">
    <source>
        <dbReference type="Proteomes" id="UP000631421"/>
    </source>
</evidence>
<dbReference type="RefSeq" id="WP_190351111.1">
    <property type="nucleotide sequence ID" value="NZ_JACJPY010000032.1"/>
</dbReference>
<keyword evidence="4" id="KW-1185">Reference proteome</keyword>
<comment type="similarity">
    <text evidence="1 2">Belongs to the phD/YefM antitoxin family.</text>
</comment>
<dbReference type="Proteomes" id="UP000631421">
    <property type="component" value="Unassembled WGS sequence"/>
</dbReference>
<organism evidence="3 4">
    <name type="scientific">Pseudanabaena cinerea FACHB-1277</name>
    <dbReference type="NCBI Taxonomy" id="2949581"/>
    <lineage>
        <taxon>Bacteria</taxon>
        <taxon>Bacillati</taxon>
        <taxon>Cyanobacteriota</taxon>
        <taxon>Cyanophyceae</taxon>
        <taxon>Pseudanabaenales</taxon>
        <taxon>Pseudanabaenaceae</taxon>
        <taxon>Pseudanabaena</taxon>
        <taxon>Pseudanabaena cinerea</taxon>
    </lineage>
</organism>
<dbReference type="InterPro" id="IPR006442">
    <property type="entry name" value="Antitoxin_Phd/YefM"/>
</dbReference>
<dbReference type="Gene3D" id="3.40.1620.10">
    <property type="entry name" value="YefM-like domain"/>
    <property type="match status" value="1"/>
</dbReference>
<evidence type="ECO:0000256" key="2">
    <source>
        <dbReference type="RuleBase" id="RU362080"/>
    </source>
</evidence>
<name>A0A926UU64_9CYAN</name>
<dbReference type="NCBIfam" id="TIGR01552">
    <property type="entry name" value="phd_fam"/>
    <property type="match status" value="1"/>
</dbReference>
<comment type="caution">
    <text evidence="3">The sequence shown here is derived from an EMBL/GenBank/DDBJ whole genome shotgun (WGS) entry which is preliminary data.</text>
</comment>